<dbReference type="Proteomes" id="UP000828390">
    <property type="component" value="Unassembled WGS sequence"/>
</dbReference>
<accession>A0A9D4K4F3</accession>
<name>A0A9D4K4F3_DREPO</name>
<keyword evidence="2" id="KW-1185">Reference proteome</keyword>
<reference evidence="1" key="1">
    <citation type="journal article" date="2019" name="bioRxiv">
        <title>The Genome of the Zebra Mussel, Dreissena polymorpha: A Resource for Invasive Species Research.</title>
        <authorList>
            <person name="McCartney M.A."/>
            <person name="Auch B."/>
            <person name="Kono T."/>
            <person name="Mallez S."/>
            <person name="Zhang Y."/>
            <person name="Obille A."/>
            <person name="Becker A."/>
            <person name="Abrahante J.E."/>
            <person name="Garbe J."/>
            <person name="Badalamenti J.P."/>
            <person name="Herman A."/>
            <person name="Mangelson H."/>
            <person name="Liachko I."/>
            <person name="Sullivan S."/>
            <person name="Sone E.D."/>
            <person name="Koren S."/>
            <person name="Silverstein K.A.T."/>
            <person name="Beckman K.B."/>
            <person name="Gohl D.M."/>
        </authorList>
    </citation>
    <scope>NUCLEOTIDE SEQUENCE</scope>
    <source>
        <strain evidence="1">Duluth1</strain>
        <tissue evidence="1">Whole animal</tissue>
    </source>
</reference>
<sequence length="76" mass="8949">MHTLKKKLWKWLTQVALLSIQGKKYPTKSQISMSNKQVHVQFEIRPDGTYYINFMTDSGKRKGCFRWPAKENKGCL</sequence>
<evidence type="ECO:0000313" key="2">
    <source>
        <dbReference type="Proteomes" id="UP000828390"/>
    </source>
</evidence>
<proteinExistence type="predicted"/>
<dbReference type="AlphaFoldDB" id="A0A9D4K4F3"/>
<dbReference type="EMBL" id="JAIWYP010000004">
    <property type="protein sequence ID" value="KAH3832838.1"/>
    <property type="molecule type" value="Genomic_DNA"/>
</dbReference>
<comment type="caution">
    <text evidence="1">The sequence shown here is derived from an EMBL/GenBank/DDBJ whole genome shotgun (WGS) entry which is preliminary data.</text>
</comment>
<reference evidence="1" key="2">
    <citation type="submission" date="2020-11" db="EMBL/GenBank/DDBJ databases">
        <authorList>
            <person name="McCartney M.A."/>
            <person name="Auch B."/>
            <person name="Kono T."/>
            <person name="Mallez S."/>
            <person name="Becker A."/>
            <person name="Gohl D.M."/>
            <person name="Silverstein K.A.T."/>
            <person name="Koren S."/>
            <person name="Bechman K.B."/>
            <person name="Herman A."/>
            <person name="Abrahante J.E."/>
            <person name="Garbe J."/>
        </authorList>
    </citation>
    <scope>NUCLEOTIDE SEQUENCE</scope>
    <source>
        <strain evidence="1">Duluth1</strain>
        <tissue evidence="1">Whole animal</tissue>
    </source>
</reference>
<gene>
    <name evidence="1" type="ORF">DPMN_106134</name>
</gene>
<evidence type="ECO:0000313" key="1">
    <source>
        <dbReference type="EMBL" id="KAH3832838.1"/>
    </source>
</evidence>
<organism evidence="1 2">
    <name type="scientific">Dreissena polymorpha</name>
    <name type="common">Zebra mussel</name>
    <name type="synonym">Mytilus polymorpha</name>
    <dbReference type="NCBI Taxonomy" id="45954"/>
    <lineage>
        <taxon>Eukaryota</taxon>
        <taxon>Metazoa</taxon>
        <taxon>Spiralia</taxon>
        <taxon>Lophotrochozoa</taxon>
        <taxon>Mollusca</taxon>
        <taxon>Bivalvia</taxon>
        <taxon>Autobranchia</taxon>
        <taxon>Heteroconchia</taxon>
        <taxon>Euheterodonta</taxon>
        <taxon>Imparidentia</taxon>
        <taxon>Neoheterodontei</taxon>
        <taxon>Myida</taxon>
        <taxon>Dreissenoidea</taxon>
        <taxon>Dreissenidae</taxon>
        <taxon>Dreissena</taxon>
    </lineage>
</organism>
<protein>
    <submittedName>
        <fullName evidence="1">Uncharacterized protein</fullName>
    </submittedName>
</protein>